<dbReference type="InterPro" id="IPR037365">
    <property type="entry name" value="Slowmo/Ups"/>
</dbReference>
<sequence>MRVFSSTYTFDYSWPEVSTANWQKYCPWNKTSSHVIAVDTLSREVDPITGILRTERLITCTQTCPVWVSTLLGATSPTSHIYETSYVSPADKRVTMCSTNLTWSNLLSVRETVVYEPDLSCSEPGHERTKFSQEARITALCGGWKKIKEKIEEASVERFRDNAKKGREGFEMVLEMSRRVWENEKEREAREKISA</sequence>
<evidence type="ECO:0000259" key="1">
    <source>
        <dbReference type="PROSITE" id="PS50904"/>
    </source>
</evidence>
<proteinExistence type="predicted"/>
<organism evidence="2 3">
    <name type="scientific">Heterodermia speciosa</name>
    <dbReference type="NCBI Taxonomy" id="116794"/>
    <lineage>
        <taxon>Eukaryota</taxon>
        <taxon>Fungi</taxon>
        <taxon>Dikarya</taxon>
        <taxon>Ascomycota</taxon>
        <taxon>Pezizomycotina</taxon>
        <taxon>Lecanoromycetes</taxon>
        <taxon>OSLEUM clade</taxon>
        <taxon>Lecanoromycetidae</taxon>
        <taxon>Caliciales</taxon>
        <taxon>Physciaceae</taxon>
        <taxon>Heterodermia</taxon>
    </lineage>
</organism>
<feature type="domain" description="PRELI/MSF1" evidence="1">
    <location>
        <begin position="1"/>
        <end position="182"/>
    </location>
</feature>
<dbReference type="AlphaFoldDB" id="A0A8H3INW7"/>
<evidence type="ECO:0000313" key="2">
    <source>
        <dbReference type="EMBL" id="CAF9920574.1"/>
    </source>
</evidence>
<name>A0A8H3INW7_9LECA</name>
<accession>A0A8H3INW7</accession>
<dbReference type="PANTHER" id="PTHR11158">
    <property type="entry name" value="MSF1/PX19 RELATED"/>
    <property type="match status" value="1"/>
</dbReference>
<dbReference type="EMBL" id="CAJPDS010000026">
    <property type="protein sequence ID" value="CAF9920574.1"/>
    <property type="molecule type" value="Genomic_DNA"/>
</dbReference>
<dbReference type="GO" id="GO:0005758">
    <property type="term" value="C:mitochondrial intermembrane space"/>
    <property type="evidence" value="ECO:0007669"/>
    <property type="project" value="InterPro"/>
</dbReference>
<reference evidence="2" key="1">
    <citation type="submission" date="2021-03" db="EMBL/GenBank/DDBJ databases">
        <authorList>
            <person name="Tagirdzhanova G."/>
        </authorList>
    </citation>
    <scope>NUCLEOTIDE SEQUENCE</scope>
</reference>
<protein>
    <recommendedName>
        <fullName evidence="1">PRELI/MSF1 domain-containing protein</fullName>
    </recommendedName>
</protein>
<evidence type="ECO:0000313" key="3">
    <source>
        <dbReference type="Proteomes" id="UP000664521"/>
    </source>
</evidence>
<dbReference type="OrthoDB" id="407630at2759"/>
<dbReference type="PROSITE" id="PS50904">
    <property type="entry name" value="PRELI_MSF1"/>
    <property type="match status" value="1"/>
</dbReference>
<gene>
    <name evidence="2" type="ORF">HETSPECPRED_004288</name>
</gene>
<keyword evidence="3" id="KW-1185">Reference proteome</keyword>
<dbReference type="InterPro" id="IPR006797">
    <property type="entry name" value="PRELI/MSF1_dom"/>
</dbReference>
<dbReference type="Pfam" id="PF04707">
    <property type="entry name" value="PRELI"/>
    <property type="match status" value="1"/>
</dbReference>
<comment type="caution">
    <text evidence="2">The sequence shown here is derived from an EMBL/GenBank/DDBJ whole genome shotgun (WGS) entry which is preliminary data.</text>
</comment>
<dbReference type="Proteomes" id="UP000664521">
    <property type="component" value="Unassembled WGS sequence"/>
</dbReference>